<evidence type="ECO:0000313" key="1">
    <source>
        <dbReference type="EMBL" id="AYV84389.1"/>
    </source>
</evidence>
<organism evidence="1">
    <name type="scientific">Hyperionvirus sp</name>
    <dbReference type="NCBI Taxonomy" id="2487770"/>
    <lineage>
        <taxon>Viruses</taxon>
        <taxon>Varidnaviria</taxon>
        <taxon>Bamfordvirae</taxon>
        <taxon>Nucleocytoviricota</taxon>
        <taxon>Megaviricetes</taxon>
        <taxon>Imitervirales</taxon>
        <taxon>Mimiviridae</taxon>
        <taxon>Klosneuvirinae</taxon>
    </lineage>
</organism>
<protein>
    <submittedName>
        <fullName evidence="1">Uncharacterized protein</fullName>
    </submittedName>
</protein>
<reference evidence="1" key="1">
    <citation type="submission" date="2018-10" db="EMBL/GenBank/DDBJ databases">
        <title>Hidden diversity of soil giant viruses.</title>
        <authorList>
            <person name="Schulz F."/>
            <person name="Alteio L."/>
            <person name="Goudeau D."/>
            <person name="Ryan E.M."/>
            <person name="Malmstrom R.R."/>
            <person name="Blanchard J."/>
            <person name="Woyke T."/>
        </authorList>
    </citation>
    <scope>NUCLEOTIDE SEQUENCE</scope>
    <source>
        <strain evidence="1">HYV1</strain>
    </source>
</reference>
<accession>A0A3G5AG75</accession>
<gene>
    <name evidence="1" type="ORF">Hyperionvirus24_11</name>
</gene>
<dbReference type="EMBL" id="MK072406">
    <property type="protein sequence ID" value="AYV84389.1"/>
    <property type="molecule type" value="Genomic_DNA"/>
</dbReference>
<proteinExistence type="predicted"/>
<name>A0A3G5AG75_9VIRU</name>
<sequence>MASAEGKFVFEDKDENPVPKLTGITVGRVLGLIDRLSKATFVVSALTDAELRCLMHEVASLLPYHRGIIEQLLIQRINAEPKCYAIWCRLKGSEDGTTVAFFAKHFCARECVELKDNPALMESERNKASSYARAYALGERLYSAFEIAKSSYKTDSKGAPPEMIKLLNESCLAGNPIAHKELIVHVAGCFDDTELGMGLDLFGKRLLLGPGFSGMDMNNLITNMYFGNFVSQINTLRMDYTLNILKCAGNCYIGVEHLIQSKQLDGSYYERTTWHGSDYNQSVWWRLTEANDHKTFLSLTLEKILEDFGKAGQKIISDYFMGVNNNVLTAQILFFLATTSVKSSYTYFIEDEKEALTMLQKSIELRNESALKYLTESSPFLVRQIRLIEAYHALGKSGL</sequence>